<feature type="transmembrane region" description="Helical" evidence="6">
    <location>
        <begin position="280"/>
        <end position="299"/>
    </location>
</feature>
<gene>
    <name evidence="8" type="ORF">GOMPHAMPRED_003661</name>
</gene>
<dbReference type="FunFam" id="1.20.1250.20:FF:000011">
    <property type="entry name" value="MFS multidrug transporter, putative"/>
    <property type="match status" value="1"/>
</dbReference>
<organism evidence="8 9">
    <name type="scientific">Gomphillus americanus</name>
    <dbReference type="NCBI Taxonomy" id="1940652"/>
    <lineage>
        <taxon>Eukaryota</taxon>
        <taxon>Fungi</taxon>
        <taxon>Dikarya</taxon>
        <taxon>Ascomycota</taxon>
        <taxon>Pezizomycotina</taxon>
        <taxon>Lecanoromycetes</taxon>
        <taxon>OSLEUM clade</taxon>
        <taxon>Ostropomycetidae</taxon>
        <taxon>Ostropales</taxon>
        <taxon>Graphidaceae</taxon>
        <taxon>Gomphilloideae</taxon>
        <taxon>Gomphillus</taxon>
    </lineage>
</organism>
<dbReference type="OrthoDB" id="6770063at2759"/>
<sequence length="488" mass="54376">MSPGRDEQQPLLSNSESYSHGQNDTHKQKVDFEEDDPENPQNWPVYWKYAVVFQVSMIAFFLPLTSSMYAPVADNIGTEYGADDQIVLLNQSGYVCMLGIGPLLWAPMSETFGRRTIYLLGLVIFTLIQIPIALAPDIETFVIFRTLSGFFGSVGVGNGGGSISDMFGSRDRSKAVGFYMIWPLLAPTIGPLIGGIMVDHVNWHYLSWFNLVTSGILLVACYFFLHETRAITILQHKKHELEKEDSGTEYYIKGDSQKSFTFKVTGNATRALKILFTQPIVLTMSIYQALIFSTMYSLYAQYTSIWTKPPYQFTKTEVGFAYLGPAIGFVLTSIIVILSIDKVYDWAAKRNDSDGQPEYRLPLANVGALLLPVSLFWFGWTVEKGLHWSIPLIGTVLFGASQVGIFNTVQTYYIDAYASNAASALAAGSFLRSIVGAIVPLFVGKMFDKLGYGWGMSVFGAIAVLLMPAPLLFYWFGKRLRESYPFEG</sequence>
<evidence type="ECO:0000313" key="8">
    <source>
        <dbReference type="EMBL" id="CAF9924513.1"/>
    </source>
</evidence>
<feature type="transmembrane region" description="Helical" evidence="6">
    <location>
        <begin position="386"/>
        <end position="409"/>
    </location>
</feature>
<dbReference type="Gene3D" id="1.20.1250.20">
    <property type="entry name" value="MFS general substrate transporter like domains"/>
    <property type="match status" value="1"/>
</dbReference>
<comment type="subcellular location">
    <subcellularLocation>
        <location evidence="1">Membrane</location>
        <topology evidence="1">Multi-pass membrane protein</topology>
    </subcellularLocation>
</comment>
<dbReference type="Proteomes" id="UP000664169">
    <property type="component" value="Unassembled WGS sequence"/>
</dbReference>
<protein>
    <recommendedName>
        <fullName evidence="7">Major facilitator superfamily (MFS) profile domain-containing protein</fullName>
    </recommendedName>
</protein>
<evidence type="ECO:0000256" key="1">
    <source>
        <dbReference type="ARBA" id="ARBA00004141"/>
    </source>
</evidence>
<feature type="transmembrane region" description="Helical" evidence="6">
    <location>
        <begin position="176"/>
        <end position="197"/>
    </location>
</feature>
<feature type="domain" description="Major facilitator superfamily (MFS) profile" evidence="7">
    <location>
        <begin position="51"/>
        <end position="481"/>
    </location>
</feature>
<dbReference type="SUPFAM" id="SSF103473">
    <property type="entry name" value="MFS general substrate transporter"/>
    <property type="match status" value="1"/>
</dbReference>
<feature type="transmembrane region" description="Helical" evidence="6">
    <location>
        <begin position="203"/>
        <end position="225"/>
    </location>
</feature>
<reference evidence="8" key="1">
    <citation type="submission" date="2021-03" db="EMBL/GenBank/DDBJ databases">
        <authorList>
            <person name="Tagirdzhanova G."/>
        </authorList>
    </citation>
    <scope>NUCLEOTIDE SEQUENCE</scope>
</reference>
<evidence type="ECO:0000256" key="4">
    <source>
        <dbReference type="ARBA" id="ARBA00023136"/>
    </source>
</evidence>
<feature type="transmembrane region" description="Helical" evidence="6">
    <location>
        <begin position="319"/>
        <end position="340"/>
    </location>
</feature>
<dbReference type="AlphaFoldDB" id="A0A8H3FHD0"/>
<feature type="transmembrane region" description="Helical" evidence="6">
    <location>
        <begin position="86"/>
        <end position="105"/>
    </location>
</feature>
<comment type="caution">
    <text evidence="8">The sequence shown here is derived from an EMBL/GenBank/DDBJ whole genome shotgun (WGS) entry which is preliminary data.</text>
</comment>
<dbReference type="EMBL" id="CAJPDQ010000021">
    <property type="protein sequence ID" value="CAF9924513.1"/>
    <property type="molecule type" value="Genomic_DNA"/>
</dbReference>
<dbReference type="GO" id="GO:0022857">
    <property type="term" value="F:transmembrane transporter activity"/>
    <property type="evidence" value="ECO:0007669"/>
    <property type="project" value="InterPro"/>
</dbReference>
<feature type="transmembrane region" description="Helical" evidence="6">
    <location>
        <begin position="142"/>
        <end position="164"/>
    </location>
</feature>
<feature type="transmembrane region" description="Helical" evidence="6">
    <location>
        <begin position="454"/>
        <end position="476"/>
    </location>
</feature>
<keyword evidence="3 6" id="KW-1133">Transmembrane helix</keyword>
<keyword evidence="2 6" id="KW-0812">Transmembrane</keyword>
<feature type="compositionally biased region" description="Polar residues" evidence="5">
    <location>
        <begin position="10"/>
        <end position="22"/>
    </location>
</feature>
<feature type="region of interest" description="Disordered" evidence="5">
    <location>
        <begin position="1"/>
        <end position="37"/>
    </location>
</feature>
<feature type="transmembrane region" description="Helical" evidence="6">
    <location>
        <begin position="46"/>
        <end position="66"/>
    </location>
</feature>
<dbReference type="InterPro" id="IPR020846">
    <property type="entry name" value="MFS_dom"/>
</dbReference>
<dbReference type="Pfam" id="PF07690">
    <property type="entry name" value="MFS_1"/>
    <property type="match status" value="1"/>
</dbReference>
<keyword evidence="9" id="KW-1185">Reference proteome</keyword>
<evidence type="ECO:0000256" key="3">
    <source>
        <dbReference type="ARBA" id="ARBA00022989"/>
    </source>
</evidence>
<proteinExistence type="predicted"/>
<feature type="transmembrane region" description="Helical" evidence="6">
    <location>
        <begin position="361"/>
        <end position="380"/>
    </location>
</feature>
<dbReference type="InterPro" id="IPR011701">
    <property type="entry name" value="MFS"/>
</dbReference>
<dbReference type="InterPro" id="IPR036259">
    <property type="entry name" value="MFS_trans_sf"/>
</dbReference>
<evidence type="ECO:0000259" key="7">
    <source>
        <dbReference type="PROSITE" id="PS50850"/>
    </source>
</evidence>
<evidence type="ECO:0000313" key="9">
    <source>
        <dbReference type="Proteomes" id="UP000664169"/>
    </source>
</evidence>
<name>A0A8H3FHD0_9LECA</name>
<evidence type="ECO:0000256" key="2">
    <source>
        <dbReference type="ARBA" id="ARBA00022692"/>
    </source>
</evidence>
<evidence type="ECO:0000256" key="5">
    <source>
        <dbReference type="SAM" id="MobiDB-lite"/>
    </source>
</evidence>
<feature type="transmembrane region" description="Helical" evidence="6">
    <location>
        <begin position="117"/>
        <end position="136"/>
    </location>
</feature>
<dbReference type="PANTHER" id="PTHR23502">
    <property type="entry name" value="MAJOR FACILITATOR SUPERFAMILY"/>
    <property type="match status" value="1"/>
</dbReference>
<keyword evidence="4 6" id="KW-0472">Membrane</keyword>
<dbReference type="PANTHER" id="PTHR23502:SF171">
    <property type="entry name" value="MAJOR FACILITATOR SUPERFAMILY (MFS) PROFILE DOMAIN-CONTAINING PROTEIN"/>
    <property type="match status" value="1"/>
</dbReference>
<dbReference type="PROSITE" id="PS50850">
    <property type="entry name" value="MFS"/>
    <property type="match status" value="1"/>
</dbReference>
<evidence type="ECO:0000256" key="6">
    <source>
        <dbReference type="SAM" id="Phobius"/>
    </source>
</evidence>
<dbReference type="GO" id="GO:0005886">
    <property type="term" value="C:plasma membrane"/>
    <property type="evidence" value="ECO:0007669"/>
    <property type="project" value="TreeGrafter"/>
</dbReference>
<dbReference type="CDD" id="cd17323">
    <property type="entry name" value="MFS_Tpo1_MDR_like"/>
    <property type="match status" value="1"/>
</dbReference>
<feature type="transmembrane region" description="Helical" evidence="6">
    <location>
        <begin position="421"/>
        <end position="442"/>
    </location>
</feature>
<accession>A0A8H3FHD0</accession>